<dbReference type="AlphaFoldDB" id="A0A9P7UKB4"/>
<feature type="compositionally biased region" description="Basic and acidic residues" evidence="1">
    <location>
        <begin position="723"/>
        <end position="744"/>
    </location>
</feature>
<dbReference type="GeneID" id="66072333"/>
<dbReference type="GO" id="GO:0005634">
    <property type="term" value="C:nucleus"/>
    <property type="evidence" value="ECO:0007669"/>
    <property type="project" value="TreeGrafter"/>
</dbReference>
<dbReference type="Proteomes" id="UP001049176">
    <property type="component" value="Chromosome 11"/>
</dbReference>
<dbReference type="OrthoDB" id="3029190at2759"/>
<accession>A0A9P7UKB4</accession>
<dbReference type="Pfam" id="PF00069">
    <property type="entry name" value="Pkinase"/>
    <property type="match status" value="1"/>
</dbReference>
<gene>
    <name evidence="3" type="ORF">E1B28_003257</name>
</gene>
<dbReference type="SMART" id="SM00220">
    <property type="entry name" value="S_TKc"/>
    <property type="match status" value="1"/>
</dbReference>
<dbReference type="PROSITE" id="PS50011">
    <property type="entry name" value="PROTEIN_KINASE_DOM"/>
    <property type="match status" value="1"/>
</dbReference>
<evidence type="ECO:0000313" key="3">
    <source>
        <dbReference type="EMBL" id="KAG7085713.1"/>
    </source>
</evidence>
<keyword evidence="4" id="KW-1185">Reference proteome</keyword>
<comment type="caution">
    <text evidence="3">The sequence shown here is derived from an EMBL/GenBank/DDBJ whole genome shotgun (WGS) entry which is preliminary data.</text>
</comment>
<dbReference type="GO" id="GO:0044773">
    <property type="term" value="P:mitotic DNA damage checkpoint signaling"/>
    <property type="evidence" value="ECO:0007669"/>
    <property type="project" value="TreeGrafter"/>
</dbReference>
<evidence type="ECO:0000256" key="1">
    <source>
        <dbReference type="SAM" id="MobiDB-lite"/>
    </source>
</evidence>
<dbReference type="GO" id="GO:0005524">
    <property type="term" value="F:ATP binding"/>
    <property type="evidence" value="ECO:0007669"/>
    <property type="project" value="InterPro"/>
</dbReference>
<reference evidence="3" key="1">
    <citation type="journal article" date="2021" name="Genome Biol. Evol.">
        <title>The assembled and annotated genome of the fairy-ring fungus Marasmius oreades.</title>
        <authorList>
            <person name="Hiltunen M."/>
            <person name="Ament-Velasquez S.L."/>
            <person name="Johannesson H."/>
        </authorList>
    </citation>
    <scope>NUCLEOTIDE SEQUENCE</scope>
    <source>
        <strain evidence="3">03SP1</strain>
    </source>
</reference>
<dbReference type="PANTHER" id="PTHR44167:SF24">
    <property type="entry name" value="SERINE_THREONINE-PROTEIN KINASE CHK2"/>
    <property type="match status" value="1"/>
</dbReference>
<dbReference type="EMBL" id="CM032191">
    <property type="protein sequence ID" value="KAG7085713.1"/>
    <property type="molecule type" value="Genomic_DNA"/>
</dbReference>
<dbReference type="InterPro" id="IPR011009">
    <property type="entry name" value="Kinase-like_dom_sf"/>
</dbReference>
<dbReference type="PANTHER" id="PTHR44167">
    <property type="entry name" value="OVARIAN-SPECIFIC SERINE/THREONINE-PROTEIN KINASE LOK-RELATED"/>
    <property type="match status" value="1"/>
</dbReference>
<feature type="compositionally biased region" description="Polar residues" evidence="1">
    <location>
        <begin position="783"/>
        <end position="796"/>
    </location>
</feature>
<feature type="region of interest" description="Disordered" evidence="1">
    <location>
        <begin position="761"/>
        <end position="814"/>
    </location>
</feature>
<dbReference type="RefSeq" id="XP_043002184.1">
    <property type="nucleotide sequence ID" value="XM_043160228.1"/>
</dbReference>
<name>A0A9P7UKB4_9AGAR</name>
<feature type="compositionally biased region" description="Basic and acidic residues" evidence="1">
    <location>
        <begin position="797"/>
        <end position="814"/>
    </location>
</feature>
<dbReference type="SUPFAM" id="SSF56112">
    <property type="entry name" value="Protein kinase-like (PK-like)"/>
    <property type="match status" value="1"/>
</dbReference>
<dbReference type="KEGG" id="more:E1B28_003257"/>
<feature type="domain" description="Protein kinase" evidence="2">
    <location>
        <begin position="445"/>
        <end position="755"/>
    </location>
</feature>
<evidence type="ECO:0000259" key="2">
    <source>
        <dbReference type="PROSITE" id="PS50011"/>
    </source>
</evidence>
<feature type="region of interest" description="Disordered" evidence="1">
    <location>
        <begin position="719"/>
        <end position="744"/>
    </location>
</feature>
<protein>
    <recommendedName>
        <fullName evidence="2">Protein kinase domain-containing protein</fullName>
    </recommendedName>
</protein>
<dbReference type="GO" id="GO:0004674">
    <property type="term" value="F:protein serine/threonine kinase activity"/>
    <property type="evidence" value="ECO:0007669"/>
    <property type="project" value="TreeGrafter"/>
</dbReference>
<proteinExistence type="predicted"/>
<feature type="compositionally biased region" description="Low complexity" evidence="1">
    <location>
        <begin position="761"/>
        <end position="770"/>
    </location>
</feature>
<dbReference type="Gene3D" id="1.10.510.10">
    <property type="entry name" value="Transferase(Phosphotransferase) domain 1"/>
    <property type="match status" value="1"/>
</dbReference>
<dbReference type="PROSITE" id="PS00108">
    <property type="entry name" value="PROTEIN_KINASE_ST"/>
    <property type="match status" value="1"/>
</dbReference>
<dbReference type="InterPro" id="IPR000719">
    <property type="entry name" value="Prot_kinase_dom"/>
</dbReference>
<feature type="region of interest" description="Disordered" evidence="1">
    <location>
        <begin position="427"/>
        <end position="458"/>
    </location>
</feature>
<evidence type="ECO:0000313" key="4">
    <source>
        <dbReference type="Proteomes" id="UP001049176"/>
    </source>
</evidence>
<sequence length="814" mass="92900">MAYRLWYQFGAGGKTISDAFPFSIDPDATIDSLFPDITTRISTWGQDRFDSFVGARPPSGMIKLYKMPDNGLLGFDPVGCSPLQRHIQFSCYWPSAPERNTVHILAYFHSETQQALTAAPNVTMEESELTFKLLLRWAGDTAHPQWKTFSPSNEDECEEVVHGNLPSSINDVLELPRKPHSCSKQTVGELYEQVHGAFKIADVLKEVLSDDAEAEDYFPGNKEISHLFSALGTMHDLEKRRDMTSHIVGTILFDSFVNHWGRWIPDGRHSMKQPLPLSFLLYAYEEGANAIYRYTFKPDWACLAGLLPRLLVEFDSSADHDDECRLLIQLLCTFKFAHHHVPDDKKNKFFLMGLFITKQWCAHRWVVYKKEGQKIILQKKAYYLKDLRELASLLCVLYNYSYHVKNDGPIVKVQDINQLARKVDQKYPEVPRTKTTKKRKVDGDGSGQDSDGQGSGHQVCKTIETTLLDSGYVMGGEIKKGVFRVLRKGTPFIAKLGHTDEISFLRHLSSTESLQKHTLDLFDTLESRLGQLIILPMHSCLDKIDIVNTPLQGRSIQFCRQLVDGAAFLHKHHIAHLDLKPSNIVYDFKAQRLSIIDFDVAVWCNDVEVKVKVCWGTEGWTAPEVVLDESQEVRAVNPIRVDLWSCGRVLKWIDQFSRPNENDVNLTRLSLLLMNDRPEYRPSIHEMINEDPGFWCSDRLTHALDSHCDNISRMQSLESMSRSCEKRGRRTEDQTLDSKRRRTDEDEGLFKTRFFPQIDSITSSSSSGSSLGRPATPIDSALSFDSITKSQNTSQQGERKREEDKHDFVHLSRC</sequence>
<organism evidence="3 4">
    <name type="scientific">Marasmius oreades</name>
    <name type="common">fairy-ring Marasmius</name>
    <dbReference type="NCBI Taxonomy" id="181124"/>
    <lineage>
        <taxon>Eukaryota</taxon>
        <taxon>Fungi</taxon>
        <taxon>Dikarya</taxon>
        <taxon>Basidiomycota</taxon>
        <taxon>Agaricomycotina</taxon>
        <taxon>Agaricomycetes</taxon>
        <taxon>Agaricomycetidae</taxon>
        <taxon>Agaricales</taxon>
        <taxon>Marasmiineae</taxon>
        <taxon>Marasmiaceae</taxon>
        <taxon>Marasmius</taxon>
    </lineage>
</organism>
<dbReference type="InterPro" id="IPR008271">
    <property type="entry name" value="Ser/Thr_kinase_AS"/>
</dbReference>